<dbReference type="Proteomes" id="UP000191931">
    <property type="component" value="Unassembled WGS sequence"/>
</dbReference>
<dbReference type="Gene3D" id="2.60.40.1260">
    <property type="entry name" value="Lamin Tail domain"/>
    <property type="match status" value="1"/>
</dbReference>
<dbReference type="InterPro" id="IPR014867">
    <property type="entry name" value="Spore_coat_CotH_CotH2/3/7"/>
</dbReference>
<protein>
    <submittedName>
        <fullName evidence="3">Putative spore coat assembly protein (Modular protein)</fullName>
    </submittedName>
</protein>
<feature type="domain" description="LTD" evidence="2">
    <location>
        <begin position="120"/>
        <end position="243"/>
    </location>
</feature>
<dbReference type="PROSITE" id="PS51841">
    <property type="entry name" value="LTD"/>
    <property type="match status" value="1"/>
</dbReference>
<reference evidence="3 4" key="1">
    <citation type="submission" date="2017-03" db="EMBL/GenBank/DDBJ databases">
        <authorList>
            <person name="Afonso C.L."/>
            <person name="Miller P.J."/>
            <person name="Scott M.A."/>
            <person name="Spackman E."/>
            <person name="Goraichik I."/>
            <person name="Dimitrov K.M."/>
            <person name="Suarez D.L."/>
            <person name="Swayne D.E."/>
        </authorList>
    </citation>
    <scope>NUCLEOTIDE SEQUENCE [LARGE SCALE GENOMIC DNA]</scope>
    <source>
        <strain evidence="3">PRJEB14757</strain>
    </source>
</reference>
<dbReference type="SUPFAM" id="SSF74853">
    <property type="entry name" value="Lamin A/C globular tail domain"/>
    <property type="match status" value="1"/>
</dbReference>
<dbReference type="PANTHER" id="PTHR40050">
    <property type="entry name" value="INNER SPORE COAT PROTEIN H"/>
    <property type="match status" value="1"/>
</dbReference>
<dbReference type="RefSeq" id="WP_080800682.1">
    <property type="nucleotide sequence ID" value="NZ_LT828541.1"/>
</dbReference>
<proteinExistence type="predicted"/>
<gene>
    <name evidence="3" type="ORF">MTBBW1_410047</name>
</gene>
<evidence type="ECO:0000259" key="2">
    <source>
        <dbReference type="PROSITE" id="PS51841"/>
    </source>
</evidence>
<dbReference type="OrthoDB" id="3235126at2"/>
<dbReference type="AlphaFoldDB" id="A0A1W1HH35"/>
<accession>A0A1W1HH35</accession>
<dbReference type="PANTHER" id="PTHR40050:SF1">
    <property type="entry name" value="INNER SPORE COAT PROTEIN H"/>
    <property type="match status" value="1"/>
</dbReference>
<dbReference type="Pfam" id="PF08757">
    <property type="entry name" value="CotH"/>
    <property type="match status" value="1"/>
</dbReference>
<dbReference type="InterPro" id="IPR036415">
    <property type="entry name" value="Lamin_tail_dom_sf"/>
</dbReference>
<sequence length="728" mass="82028">MQYKREKYLKTVWILMAFLFYSPLIAMADICTSYDTKTATLHIPSVEVGGAYLWLDVMLIGTDPILFRLTDYGESKTKVAQAVFSTESLKLNIPCLDLETSLTYWADLILKAEDSNNSIDLALNDIQANTGSLVINEIVAKDASGGNDWIELFVTGQSPLNLSDYSLVDDDMDHEKVTLPSIILNPGEYVVIQATDDAPEDGSAYVPFKLGGDDSVILYQNDSIIDVFDWEDGDAPEGYSYGRFPDGTGTPRLLIPTPNGTNISSTDSSVETESEEITRPDGWEEASHGKSADPNYEMVFSNSEVKRIDITFTPEDWQAMLDDMTELYGEFGTQNSNNSPGNLPPGPMAARPDMNNGRDINFADENPVWKPCTIQFEGKEWTFVGARFKGNSSLRDSWSSGIMKLPFRLEFDKFEDEYPEIDDQRFYGFEKLSLASNYNDESLIREKVVADIFRDAGVPAPKTAFYQVYVDHGYGEIYYGLYTMVEIPSEPMLEAQFSQSGGNLYKPDGTSASFASYDESSFDKETNEEEADFSDINSLYTALHGDRQNASLWRENMEKVFDVYGFLRWLAVNTTIQNWDTYGQMTHNYYLYSDPGDGLIHWIPWDNNVALKSTGLARMSPLSLDLTSQEVNDEWPLIRYLIDDSVYHAKYVELVEDTVETVFYPERMTGIYTEAQELIRPYVVGASGENAGYTFLSSEAAFDTGLDYLIIHVESRFDDAQEFITLNP</sequence>
<dbReference type="InterPro" id="IPR001322">
    <property type="entry name" value="Lamin_tail_dom"/>
</dbReference>
<keyword evidence="4" id="KW-1185">Reference proteome</keyword>
<evidence type="ECO:0000313" key="4">
    <source>
        <dbReference type="Proteomes" id="UP000191931"/>
    </source>
</evidence>
<name>A0A1W1HH35_9BACT</name>
<organism evidence="3 4">
    <name type="scientific">Desulfamplus magnetovallimortis</name>
    <dbReference type="NCBI Taxonomy" id="1246637"/>
    <lineage>
        <taxon>Bacteria</taxon>
        <taxon>Pseudomonadati</taxon>
        <taxon>Thermodesulfobacteriota</taxon>
        <taxon>Desulfobacteria</taxon>
        <taxon>Desulfobacterales</taxon>
        <taxon>Desulfobacteraceae</taxon>
        <taxon>Desulfamplus</taxon>
    </lineage>
</organism>
<dbReference type="Pfam" id="PF00932">
    <property type="entry name" value="LTD"/>
    <property type="match status" value="1"/>
</dbReference>
<evidence type="ECO:0000256" key="1">
    <source>
        <dbReference type="SAM" id="MobiDB-lite"/>
    </source>
</evidence>
<dbReference type="STRING" id="1246637.MTBBW1_410047"/>
<dbReference type="EMBL" id="FWEV01000283">
    <property type="protein sequence ID" value="SLM31692.1"/>
    <property type="molecule type" value="Genomic_DNA"/>
</dbReference>
<evidence type="ECO:0000313" key="3">
    <source>
        <dbReference type="EMBL" id="SLM31692.1"/>
    </source>
</evidence>
<feature type="region of interest" description="Disordered" evidence="1">
    <location>
        <begin position="241"/>
        <end position="295"/>
    </location>
</feature>
<feature type="compositionally biased region" description="Basic and acidic residues" evidence="1">
    <location>
        <begin position="276"/>
        <end position="291"/>
    </location>
</feature>